<evidence type="ECO:0000313" key="2">
    <source>
        <dbReference type="EMBL" id="KAK9266471.1"/>
    </source>
</evidence>
<sequence length="151" mass="16777">MGGNVIRCTITEAPEERCMPEKLFARDLIFSHLFPYFPINTATNRVSIKLDVENYLLWHDQFMQILICNDMLWFVDGTISAPPATIINESYKSLKTRSNSASATSSLALLPLVVTLQLALDYNTTTSNIGSSSVTANSSLVFDFTSVVSTW</sequence>
<comment type="caution">
    <text evidence="2">The sequence shown here is derived from an EMBL/GenBank/DDBJ whole genome shotgun (WGS) entry which is preliminary data.</text>
</comment>
<dbReference type="InterPro" id="IPR029472">
    <property type="entry name" value="Copia-like_N"/>
</dbReference>
<keyword evidence="3" id="KW-1185">Reference proteome</keyword>
<dbReference type="Pfam" id="PF14244">
    <property type="entry name" value="Retrotran_gag_3"/>
    <property type="match status" value="1"/>
</dbReference>
<evidence type="ECO:0000313" key="3">
    <source>
        <dbReference type="Proteomes" id="UP001415857"/>
    </source>
</evidence>
<dbReference type="Proteomes" id="UP001415857">
    <property type="component" value="Unassembled WGS sequence"/>
</dbReference>
<name>A0AAP0N673_LIQFO</name>
<protein>
    <recommendedName>
        <fullName evidence="1">Retrotransposon Copia-like N-terminal domain-containing protein</fullName>
    </recommendedName>
</protein>
<proteinExistence type="predicted"/>
<dbReference type="AlphaFoldDB" id="A0AAP0N673"/>
<gene>
    <name evidence="2" type="ORF">L1049_021383</name>
</gene>
<dbReference type="EMBL" id="JBBPBK010000130">
    <property type="protein sequence ID" value="KAK9266471.1"/>
    <property type="molecule type" value="Genomic_DNA"/>
</dbReference>
<reference evidence="2 3" key="1">
    <citation type="journal article" date="2024" name="Plant J.">
        <title>Genome sequences and population genomics reveal climatic adaptation and genomic divergence between two closely related sweetgum species.</title>
        <authorList>
            <person name="Xu W.Q."/>
            <person name="Ren C.Q."/>
            <person name="Zhang X.Y."/>
            <person name="Comes H.P."/>
            <person name="Liu X.H."/>
            <person name="Li Y.G."/>
            <person name="Kettle C.J."/>
            <person name="Jalonen R."/>
            <person name="Gaisberger H."/>
            <person name="Ma Y.Z."/>
            <person name="Qiu Y.X."/>
        </authorList>
    </citation>
    <scope>NUCLEOTIDE SEQUENCE [LARGE SCALE GENOMIC DNA]</scope>
    <source>
        <strain evidence="2">Hangzhou</strain>
    </source>
</reference>
<organism evidence="2 3">
    <name type="scientific">Liquidambar formosana</name>
    <name type="common">Formosan gum</name>
    <dbReference type="NCBI Taxonomy" id="63359"/>
    <lineage>
        <taxon>Eukaryota</taxon>
        <taxon>Viridiplantae</taxon>
        <taxon>Streptophyta</taxon>
        <taxon>Embryophyta</taxon>
        <taxon>Tracheophyta</taxon>
        <taxon>Spermatophyta</taxon>
        <taxon>Magnoliopsida</taxon>
        <taxon>eudicotyledons</taxon>
        <taxon>Gunneridae</taxon>
        <taxon>Pentapetalae</taxon>
        <taxon>Saxifragales</taxon>
        <taxon>Altingiaceae</taxon>
        <taxon>Liquidambar</taxon>
    </lineage>
</organism>
<feature type="domain" description="Retrotransposon Copia-like N-terminal" evidence="1">
    <location>
        <begin position="46"/>
        <end position="83"/>
    </location>
</feature>
<accession>A0AAP0N673</accession>
<evidence type="ECO:0000259" key="1">
    <source>
        <dbReference type="Pfam" id="PF14244"/>
    </source>
</evidence>